<evidence type="ECO:0000313" key="6">
    <source>
        <dbReference type="Proteomes" id="UP001222027"/>
    </source>
</evidence>
<keyword evidence="2" id="KW-0689">Ribosomal protein</keyword>
<comment type="caution">
    <text evidence="5">The sequence shown here is derived from an EMBL/GenBank/DDBJ whole genome shotgun (WGS) entry which is preliminary data.</text>
</comment>
<name>A0AAV8QJP6_ENSVE</name>
<keyword evidence="6" id="KW-1185">Reference proteome</keyword>
<evidence type="ECO:0000313" key="5">
    <source>
        <dbReference type="EMBL" id="KAJ8471962.1"/>
    </source>
</evidence>
<dbReference type="GO" id="GO:0003735">
    <property type="term" value="F:structural constituent of ribosome"/>
    <property type="evidence" value="ECO:0007669"/>
    <property type="project" value="InterPro"/>
</dbReference>
<dbReference type="InterPro" id="IPR002906">
    <property type="entry name" value="Ribosomal_eS31"/>
</dbReference>
<dbReference type="Pfam" id="PF01599">
    <property type="entry name" value="Ribosomal_S27"/>
    <property type="match status" value="1"/>
</dbReference>
<dbReference type="GO" id="GO:1990904">
    <property type="term" value="C:ribonucleoprotein complex"/>
    <property type="evidence" value="ECO:0007669"/>
    <property type="project" value="UniProtKB-KW"/>
</dbReference>
<keyword evidence="1" id="KW-0862">Zinc</keyword>
<sequence>MANHFDRHYCDKCGLTYVYQKAQDHLAMFTCSNFTNKKNPQQRIVSLQNGEMIITSNTPTIWSQSEPNCLHFHG</sequence>
<keyword evidence="3" id="KW-0687">Ribonucleoprotein</keyword>
<dbReference type="Gene3D" id="6.20.50.180">
    <property type="match status" value="1"/>
</dbReference>
<organism evidence="5 6">
    <name type="scientific">Ensete ventricosum</name>
    <name type="common">Abyssinian banana</name>
    <name type="synonym">Musa ensete</name>
    <dbReference type="NCBI Taxonomy" id="4639"/>
    <lineage>
        <taxon>Eukaryota</taxon>
        <taxon>Viridiplantae</taxon>
        <taxon>Streptophyta</taxon>
        <taxon>Embryophyta</taxon>
        <taxon>Tracheophyta</taxon>
        <taxon>Spermatophyta</taxon>
        <taxon>Magnoliopsida</taxon>
        <taxon>Liliopsida</taxon>
        <taxon>Zingiberales</taxon>
        <taxon>Musaceae</taxon>
        <taxon>Ensete</taxon>
    </lineage>
</organism>
<evidence type="ECO:0000256" key="3">
    <source>
        <dbReference type="ARBA" id="ARBA00023274"/>
    </source>
</evidence>
<protein>
    <recommendedName>
        <fullName evidence="4">Small ribosomal subunit protein eS31 domain-containing protein</fullName>
    </recommendedName>
</protein>
<feature type="domain" description="Small ribosomal subunit protein eS31" evidence="4">
    <location>
        <begin position="1"/>
        <end position="16"/>
    </location>
</feature>
<accession>A0AAV8QJP6</accession>
<dbReference type="Proteomes" id="UP001222027">
    <property type="component" value="Unassembled WGS sequence"/>
</dbReference>
<dbReference type="AlphaFoldDB" id="A0AAV8QJP6"/>
<evidence type="ECO:0000256" key="1">
    <source>
        <dbReference type="ARBA" id="ARBA00022833"/>
    </source>
</evidence>
<gene>
    <name evidence="5" type="ORF">OPV22_026305</name>
</gene>
<dbReference type="InterPro" id="IPR011332">
    <property type="entry name" value="Ribosomal_zn-bd"/>
</dbReference>
<dbReference type="GO" id="GO:0005840">
    <property type="term" value="C:ribosome"/>
    <property type="evidence" value="ECO:0007669"/>
    <property type="project" value="UniProtKB-KW"/>
</dbReference>
<evidence type="ECO:0000259" key="4">
    <source>
        <dbReference type="Pfam" id="PF01599"/>
    </source>
</evidence>
<reference evidence="5 6" key="1">
    <citation type="submission" date="2022-12" db="EMBL/GenBank/DDBJ databases">
        <title>Chromosome-scale assembly of the Ensete ventricosum genome.</title>
        <authorList>
            <person name="Dussert Y."/>
            <person name="Stocks J."/>
            <person name="Wendawek A."/>
            <person name="Woldeyes F."/>
            <person name="Nichols R.A."/>
            <person name="Borrell J.S."/>
        </authorList>
    </citation>
    <scope>NUCLEOTIDE SEQUENCE [LARGE SCALE GENOMIC DNA]</scope>
    <source>
        <strain evidence="6">cv. Maze</strain>
        <tissue evidence="5">Seeds</tissue>
    </source>
</reference>
<dbReference type="EMBL" id="JAQQAF010000007">
    <property type="protein sequence ID" value="KAJ8471962.1"/>
    <property type="molecule type" value="Genomic_DNA"/>
</dbReference>
<dbReference type="GO" id="GO:0006412">
    <property type="term" value="P:translation"/>
    <property type="evidence" value="ECO:0007669"/>
    <property type="project" value="InterPro"/>
</dbReference>
<dbReference type="SUPFAM" id="SSF57829">
    <property type="entry name" value="Zn-binding ribosomal proteins"/>
    <property type="match status" value="1"/>
</dbReference>
<proteinExistence type="predicted"/>
<evidence type="ECO:0000256" key="2">
    <source>
        <dbReference type="ARBA" id="ARBA00022980"/>
    </source>
</evidence>